<organism evidence="1 2">
    <name type="scientific">Thanatephorus cucumeris (strain AG1-IA)</name>
    <name type="common">Rice sheath blight fungus</name>
    <name type="synonym">Rhizoctonia solani</name>
    <dbReference type="NCBI Taxonomy" id="983506"/>
    <lineage>
        <taxon>Eukaryota</taxon>
        <taxon>Fungi</taxon>
        <taxon>Dikarya</taxon>
        <taxon>Basidiomycota</taxon>
        <taxon>Agaricomycotina</taxon>
        <taxon>Agaricomycetes</taxon>
        <taxon>Cantharellales</taxon>
        <taxon>Ceratobasidiaceae</taxon>
        <taxon>Rhizoctonia</taxon>
        <taxon>Rhizoctonia solani AG-1</taxon>
    </lineage>
</organism>
<dbReference type="Proteomes" id="UP000011668">
    <property type="component" value="Unassembled WGS sequence"/>
</dbReference>
<dbReference type="HOGENOM" id="CLU_3175701_0_0_1"/>
<dbReference type="AlphaFoldDB" id="L8WDL9"/>
<comment type="caution">
    <text evidence="1">The sequence shown here is derived from an EMBL/GenBank/DDBJ whole genome shotgun (WGS) entry which is preliminary data.</text>
</comment>
<name>L8WDL9_THACA</name>
<protein>
    <submittedName>
        <fullName evidence="1">Uncharacterized protein</fullName>
    </submittedName>
</protein>
<evidence type="ECO:0000313" key="1">
    <source>
        <dbReference type="EMBL" id="ELU36060.1"/>
    </source>
</evidence>
<gene>
    <name evidence="1" type="ORF">AG1IA_09909</name>
</gene>
<keyword evidence="2" id="KW-1185">Reference proteome</keyword>
<sequence length="47" mass="5425">MPGCRYPAPRVQLSGSRVQIWRKLRELYKYSVAVVLHTVKTAMVVVH</sequence>
<evidence type="ECO:0000313" key="2">
    <source>
        <dbReference type="Proteomes" id="UP000011668"/>
    </source>
</evidence>
<proteinExistence type="predicted"/>
<accession>L8WDL9</accession>
<dbReference type="EMBL" id="AFRT01004428">
    <property type="protein sequence ID" value="ELU36060.1"/>
    <property type="molecule type" value="Genomic_DNA"/>
</dbReference>
<reference evidence="1 2" key="1">
    <citation type="journal article" date="2013" name="Nat. Commun.">
        <title>The evolution and pathogenic mechanisms of the rice sheath blight pathogen.</title>
        <authorList>
            <person name="Zheng A."/>
            <person name="Lin R."/>
            <person name="Xu L."/>
            <person name="Qin P."/>
            <person name="Tang C."/>
            <person name="Ai P."/>
            <person name="Zhang D."/>
            <person name="Liu Y."/>
            <person name="Sun Z."/>
            <person name="Feng H."/>
            <person name="Wang Y."/>
            <person name="Chen Y."/>
            <person name="Liang X."/>
            <person name="Fu R."/>
            <person name="Li Q."/>
            <person name="Zhang J."/>
            <person name="Yu X."/>
            <person name="Xie Z."/>
            <person name="Ding L."/>
            <person name="Guan P."/>
            <person name="Tang J."/>
            <person name="Liang Y."/>
            <person name="Wang S."/>
            <person name="Deng Q."/>
            <person name="Li S."/>
            <person name="Zhu J."/>
            <person name="Wang L."/>
            <person name="Liu H."/>
            <person name="Li P."/>
        </authorList>
    </citation>
    <scope>NUCLEOTIDE SEQUENCE [LARGE SCALE GENOMIC DNA]</scope>
    <source>
        <strain evidence="2">AG-1 IA</strain>
    </source>
</reference>